<dbReference type="OMA" id="EGCFDYE"/>
<protein>
    <submittedName>
        <fullName evidence="1">Putative ARF-like 2-binding protein</fullName>
    </submittedName>
</protein>
<evidence type="ECO:0000313" key="2">
    <source>
        <dbReference type="Proteomes" id="UP000038009"/>
    </source>
</evidence>
<keyword evidence="2" id="KW-1185">Reference proteome</keyword>
<sequence length="127" mass="14450">MDTEEGDFIICGDGGSPEDIAFDTVVGVIEDFMISFDMDGVWKMMPPLHSTSGEHEQHAHYQAALQSVEKEMDAYVLEQCPNYGSIDAVGALLQKRRDDISEEVWEFVSEGCFDYEAFMELWREKKP</sequence>
<gene>
    <name evidence="1" type="ORF">ABL78_4987</name>
</gene>
<accession>A0A0N1I435</accession>
<comment type="caution">
    <text evidence="1">The sequence shown here is derived from an EMBL/GenBank/DDBJ whole genome shotgun (WGS) entry which is preliminary data.</text>
</comment>
<dbReference type="AlphaFoldDB" id="A0A0N1I435"/>
<dbReference type="Proteomes" id="UP000038009">
    <property type="component" value="Unassembled WGS sequence"/>
</dbReference>
<dbReference type="OrthoDB" id="302784at2759"/>
<reference evidence="1 2" key="1">
    <citation type="journal article" date="2015" name="PLoS Pathog.">
        <title>Leptomonas seymouri: Adaptations to the Dixenous Life Cycle Analyzed by Genome Sequencing, Transcriptome Profiling and Co-infection with Leishmania donovani.</title>
        <authorList>
            <person name="Kraeva N."/>
            <person name="Butenko A."/>
            <person name="Hlavacova J."/>
            <person name="Kostygov A."/>
            <person name="Myskova J."/>
            <person name="Grybchuk D."/>
            <person name="Lestinova T."/>
            <person name="Votypka J."/>
            <person name="Volf P."/>
            <person name="Opperdoes F."/>
            <person name="Flegontov P."/>
            <person name="Lukes J."/>
            <person name="Yurchenko V."/>
        </authorList>
    </citation>
    <scope>NUCLEOTIDE SEQUENCE [LARGE SCALE GENOMIC DNA]</scope>
    <source>
        <strain evidence="1 2">ATCC 30220</strain>
    </source>
</reference>
<organism evidence="1 2">
    <name type="scientific">Leptomonas seymouri</name>
    <dbReference type="NCBI Taxonomy" id="5684"/>
    <lineage>
        <taxon>Eukaryota</taxon>
        <taxon>Discoba</taxon>
        <taxon>Euglenozoa</taxon>
        <taxon>Kinetoplastea</taxon>
        <taxon>Metakinetoplastina</taxon>
        <taxon>Trypanosomatida</taxon>
        <taxon>Trypanosomatidae</taxon>
        <taxon>Leishmaniinae</taxon>
        <taxon>Leptomonas</taxon>
    </lineage>
</organism>
<name>A0A0N1I435_LEPSE</name>
<evidence type="ECO:0000313" key="1">
    <source>
        <dbReference type="EMBL" id="KPI85944.1"/>
    </source>
</evidence>
<dbReference type="VEuPathDB" id="TriTrypDB:Lsey_0157_0060"/>
<dbReference type="EMBL" id="LJSK01000157">
    <property type="protein sequence ID" value="KPI85944.1"/>
    <property type="molecule type" value="Genomic_DNA"/>
</dbReference>
<proteinExistence type="predicted"/>